<dbReference type="KEGG" id="eaj:Q3M24_21510"/>
<evidence type="ECO:0008006" key="2">
    <source>
        <dbReference type="Google" id="ProtNLM"/>
    </source>
</evidence>
<sequence length="274" mass="31813">MDNNNPCWICGNPSDSREHIFKKSDLVRRYGNVPFKNVGGVSHFKDKRVQNVPGPKSKTLSYDPLVCSNCNNKKSQPWDKAYEVFEKWVFDYSNFIFEVRFIPLELVYGEDELLPQSVNLFKYFVKSFGCRLSYADASVPKDLADLLDKEYFSTKLRLTFSINRVAFAFPEYFEDFLGVGELYRINSRAKGTMERFNWLVNVGWLRIYFFYDHEIPSGVGAGWTADSSCLYLGEIYAPSLEDYEKLIEDAKNNETAEQVDNLTRIKETLWGKTK</sequence>
<reference evidence="1" key="1">
    <citation type="journal article" date="2024" name="Syst. Appl. Microbiol.">
        <title>First single-strain enrichments of Electrothrix cable bacteria, description of E. aestuarii sp. nov. and E. rattekaaiensis sp. nov., and proposal of a cable bacteria taxonomy following the rules of the SeqCode.</title>
        <authorList>
            <person name="Plum-Jensen L.E."/>
            <person name="Schramm A."/>
            <person name="Marshall I.P.G."/>
        </authorList>
    </citation>
    <scope>NUCLEOTIDE SEQUENCE</scope>
    <source>
        <strain evidence="1">Rat1</strain>
    </source>
</reference>
<protein>
    <recommendedName>
        <fullName evidence="2">HNH endonuclease</fullName>
    </recommendedName>
</protein>
<dbReference type="AlphaFoldDB" id="A0AAU8LU91"/>
<dbReference type="EMBL" id="CP159373">
    <property type="protein sequence ID" value="XCN72830.1"/>
    <property type="molecule type" value="Genomic_DNA"/>
</dbReference>
<organism evidence="1">
    <name type="scientific">Candidatus Electrothrix aestuarii</name>
    <dbReference type="NCBI Taxonomy" id="3062594"/>
    <lineage>
        <taxon>Bacteria</taxon>
        <taxon>Pseudomonadati</taxon>
        <taxon>Thermodesulfobacteriota</taxon>
        <taxon>Desulfobulbia</taxon>
        <taxon>Desulfobulbales</taxon>
        <taxon>Desulfobulbaceae</taxon>
        <taxon>Candidatus Electrothrix</taxon>
    </lineage>
</organism>
<accession>A0AAU8LU91</accession>
<proteinExistence type="predicted"/>
<name>A0AAU8LU91_9BACT</name>
<reference evidence="1" key="2">
    <citation type="submission" date="2024-06" db="EMBL/GenBank/DDBJ databases">
        <authorList>
            <person name="Plum-Jensen L.E."/>
            <person name="Schramm A."/>
            <person name="Marshall I.P.G."/>
        </authorList>
    </citation>
    <scope>NUCLEOTIDE SEQUENCE</scope>
    <source>
        <strain evidence="1">Rat1</strain>
    </source>
</reference>
<gene>
    <name evidence="1" type="ORF">Q3M24_21510</name>
</gene>
<evidence type="ECO:0000313" key="1">
    <source>
        <dbReference type="EMBL" id="XCN72830.1"/>
    </source>
</evidence>